<dbReference type="PANTHER" id="PTHR43357">
    <property type="entry name" value="INNER MEMBRANE ABC TRANSPORTER PERMEASE PROTEIN YDCV"/>
    <property type="match status" value="1"/>
</dbReference>
<evidence type="ECO:0000256" key="7">
    <source>
        <dbReference type="ARBA" id="ARBA00023136"/>
    </source>
</evidence>
<evidence type="ECO:0000256" key="2">
    <source>
        <dbReference type="ARBA" id="ARBA00022448"/>
    </source>
</evidence>
<organism evidence="10 11">
    <name type="scientific">Mesorhizobium argentiipisi</name>
    <dbReference type="NCBI Taxonomy" id="3015175"/>
    <lineage>
        <taxon>Bacteria</taxon>
        <taxon>Pseudomonadati</taxon>
        <taxon>Pseudomonadota</taxon>
        <taxon>Alphaproteobacteria</taxon>
        <taxon>Hyphomicrobiales</taxon>
        <taxon>Phyllobacteriaceae</taxon>
        <taxon>Mesorhizobium</taxon>
    </lineage>
</organism>
<accession>A0ABU8KKZ3</accession>
<dbReference type="PANTHER" id="PTHR43357:SF4">
    <property type="entry name" value="INNER MEMBRANE ABC TRANSPORTER PERMEASE PROTEIN YDCV"/>
    <property type="match status" value="1"/>
</dbReference>
<evidence type="ECO:0000256" key="4">
    <source>
        <dbReference type="ARBA" id="ARBA00022519"/>
    </source>
</evidence>
<feature type="transmembrane region" description="Helical" evidence="8">
    <location>
        <begin position="7"/>
        <end position="31"/>
    </location>
</feature>
<evidence type="ECO:0000313" key="10">
    <source>
        <dbReference type="EMBL" id="MEI9406385.1"/>
    </source>
</evidence>
<dbReference type="PROSITE" id="PS50928">
    <property type="entry name" value="ABC_TM1"/>
    <property type="match status" value="1"/>
</dbReference>
<dbReference type="EMBL" id="JAPYKO010000035">
    <property type="protein sequence ID" value="MEI9406385.1"/>
    <property type="molecule type" value="Genomic_DNA"/>
</dbReference>
<dbReference type="Pfam" id="PF00528">
    <property type="entry name" value="BPD_transp_1"/>
    <property type="match status" value="1"/>
</dbReference>
<evidence type="ECO:0000256" key="6">
    <source>
        <dbReference type="ARBA" id="ARBA00022989"/>
    </source>
</evidence>
<keyword evidence="2 8" id="KW-0813">Transport</keyword>
<feature type="transmembrane region" description="Helical" evidence="8">
    <location>
        <begin position="100"/>
        <end position="124"/>
    </location>
</feature>
<keyword evidence="11" id="KW-1185">Reference proteome</keyword>
<dbReference type="Proteomes" id="UP001366503">
    <property type="component" value="Unassembled WGS sequence"/>
</dbReference>
<feature type="transmembrane region" description="Helical" evidence="8">
    <location>
        <begin position="64"/>
        <end position="88"/>
    </location>
</feature>
<evidence type="ECO:0000256" key="1">
    <source>
        <dbReference type="ARBA" id="ARBA00004429"/>
    </source>
</evidence>
<keyword evidence="5 8" id="KW-0812">Transmembrane</keyword>
<sequence length="263" mass="28279">MNAATILAAMVIGVILLFLLLPTLIVIPMSVGTSPYIEFPPHGLTFRWYEAYFTDPDWMAATWFSLHIAVATTVSATIIGTLAAVALVRGQLPGREFLQALTLAPLIVPHIVIAVALYLVFAPLGLTGNFYGFVIAHSMLAVPYVVITVSAALQRFDPNLELAALNCGATRLQAFFHIMLPNIRPGVAAGAVFAFLASFDEATVAFFISGIEGKTITRKMFEDIDFNLTPVIAAVSAVLTLVSLFLMSTIEIARHRSGQGRPG</sequence>
<gene>
    <name evidence="10" type="ORF">O7A05_30125</name>
</gene>
<feature type="transmembrane region" description="Helical" evidence="8">
    <location>
        <begin position="228"/>
        <end position="247"/>
    </location>
</feature>
<evidence type="ECO:0000259" key="9">
    <source>
        <dbReference type="PROSITE" id="PS50928"/>
    </source>
</evidence>
<evidence type="ECO:0000256" key="5">
    <source>
        <dbReference type="ARBA" id="ARBA00022692"/>
    </source>
</evidence>
<keyword evidence="3" id="KW-1003">Cell membrane</keyword>
<feature type="transmembrane region" description="Helical" evidence="8">
    <location>
        <begin position="130"/>
        <end position="153"/>
    </location>
</feature>
<keyword evidence="6 8" id="KW-1133">Transmembrane helix</keyword>
<protein>
    <submittedName>
        <fullName evidence="10">ABC transporter permease</fullName>
    </submittedName>
</protein>
<reference evidence="10 11" key="1">
    <citation type="submission" date="2022-12" db="EMBL/GenBank/DDBJ databases">
        <authorList>
            <person name="Muema E."/>
        </authorList>
    </citation>
    <scope>NUCLEOTIDE SEQUENCE [LARGE SCALE GENOMIC DNA]</scope>
    <source>
        <strain evidence="11">1330</strain>
    </source>
</reference>
<name>A0ABU8KKZ3_9HYPH</name>
<proteinExistence type="inferred from homology"/>
<evidence type="ECO:0000256" key="8">
    <source>
        <dbReference type="RuleBase" id="RU363032"/>
    </source>
</evidence>
<keyword evidence="7 8" id="KW-0472">Membrane</keyword>
<comment type="subcellular location">
    <subcellularLocation>
        <location evidence="1">Cell inner membrane</location>
        <topology evidence="1">Multi-pass membrane protein</topology>
    </subcellularLocation>
    <subcellularLocation>
        <location evidence="8">Cell membrane</location>
        <topology evidence="8">Multi-pass membrane protein</topology>
    </subcellularLocation>
</comment>
<dbReference type="Gene3D" id="1.10.3720.10">
    <property type="entry name" value="MetI-like"/>
    <property type="match status" value="1"/>
</dbReference>
<evidence type="ECO:0000256" key="3">
    <source>
        <dbReference type="ARBA" id="ARBA00022475"/>
    </source>
</evidence>
<dbReference type="InterPro" id="IPR035906">
    <property type="entry name" value="MetI-like_sf"/>
</dbReference>
<feature type="domain" description="ABC transmembrane type-1" evidence="9">
    <location>
        <begin position="62"/>
        <end position="250"/>
    </location>
</feature>
<dbReference type="InterPro" id="IPR000515">
    <property type="entry name" value="MetI-like"/>
</dbReference>
<dbReference type="CDD" id="cd06261">
    <property type="entry name" value="TM_PBP2"/>
    <property type="match status" value="1"/>
</dbReference>
<keyword evidence="4" id="KW-0997">Cell inner membrane</keyword>
<evidence type="ECO:0000313" key="11">
    <source>
        <dbReference type="Proteomes" id="UP001366503"/>
    </source>
</evidence>
<comment type="caution">
    <text evidence="10">The sequence shown here is derived from an EMBL/GenBank/DDBJ whole genome shotgun (WGS) entry which is preliminary data.</text>
</comment>
<comment type="similarity">
    <text evidence="8">Belongs to the binding-protein-dependent transport system permease family.</text>
</comment>
<dbReference type="SUPFAM" id="SSF161098">
    <property type="entry name" value="MetI-like"/>
    <property type="match status" value="1"/>
</dbReference>